<dbReference type="GO" id="GO:0031507">
    <property type="term" value="P:heterochromatin formation"/>
    <property type="evidence" value="ECO:0007669"/>
    <property type="project" value="TreeGrafter"/>
</dbReference>
<dbReference type="GO" id="GO:0140951">
    <property type="term" value="F:histone H3K27 trimethyltransferase activity"/>
    <property type="evidence" value="ECO:0007669"/>
    <property type="project" value="UniProtKB-EC"/>
</dbReference>
<feature type="compositionally biased region" description="Basic and acidic residues" evidence="12">
    <location>
        <begin position="385"/>
        <end position="396"/>
    </location>
</feature>
<evidence type="ECO:0000256" key="1">
    <source>
        <dbReference type="ARBA" id="ARBA00004123"/>
    </source>
</evidence>
<evidence type="ECO:0000259" key="13">
    <source>
        <dbReference type="PROSITE" id="PS50280"/>
    </source>
</evidence>
<dbReference type="FunFam" id="2.170.270.10:FF:000001">
    <property type="entry name" value="Putative histone-lysine N-methyltransferase EZH2"/>
    <property type="match status" value="1"/>
</dbReference>
<dbReference type="PROSITE" id="PS50280">
    <property type="entry name" value="SET"/>
    <property type="match status" value="1"/>
</dbReference>
<dbReference type="PROSITE" id="PS51633">
    <property type="entry name" value="CXC"/>
    <property type="match status" value="1"/>
</dbReference>
<evidence type="ECO:0000256" key="6">
    <source>
        <dbReference type="ARBA" id="ARBA00022691"/>
    </source>
</evidence>
<dbReference type="Proteomes" id="UP000504640">
    <property type="component" value="Unplaced"/>
</dbReference>
<keyword evidence="10" id="KW-0539">Nucleus</keyword>
<dbReference type="GeneID" id="116552755"/>
<feature type="region of interest" description="Disordered" evidence="12">
    <location>
        <begin position="191"/>
        <end position="234"/>
    </location>
</feature>
<dbReference type="Gene3D" id="2.170.270.10">
    <property type="entry name" value="SET domain"/>
    <property type="match status" value="1"/>
</dbReference>
<dbReference type="CDD" id="cd19217">
    <property type="entry name" value="SET_EZH1"/>
    <property type="match status" value="1"/>
</dbReference>
<dbReference type="Pfam" id="PF11616">
    <property type="entry name" value="EZH2_WD-Binding"/>
    <property type="match status" value="1"/>
</dbReference>
<feature type="compositionally biased region" description="Polar residues" evidence="12">
    <location>
        <begin position="398"/>
        <end position="417"/>
    </location>
</feature>
<gene>
    <name evidence="16" type="primary">EZH1</name>
</gene>
<dbReference type="Pfam" id="PF21358">
    <property type="entry name" value="Ezh2_MCSS"/>
    <property type="match status" value="1"/>
</dbReference>
<dbReference type="InterPro" id="IPR044438">
    <property type="entry name" value="EZH1_SET"/>
</dbReference>
<name>A0A6J3HZL3_SAPAP</name>
<dbReference type="InterPro" id="IPR026489">
    <property type="entry name" value="CXC_dom"/>
</dbReference>
<dbReference type="GO" id="GO:0035098">
    <property type="term" value="C:ESC/E(Z) complex"/>
    <property type="evidence" value="ECO:0007669"/>
    <property type="project" value="TreeGrafter"/>
</dbReference>
<keyword evidence="3" id="KW-0678">Repressor</keyword>
<keyword evidence="5" id="KW-0808">Transferase</keyword>
<proteinExistence type="predicted"/>
<dbReference type="Pfam" id="PF00856">
    <property type="entry name" value="SET"/>
    <property type="match status" value="1"/>
</dbReference>
<dbReference type="Pfam" id="PF18118">
    <property type="entry name" value="PRC2_HTH_1"/>
    <property type="match status" value="1"/>
</dbReference>
<dbReference type="SMART" id="SM00717">
    <property type="entry name" value="SANT"/>
    <property type="match status" value="2"/>
</dbReference>
<dbReference type="Pfam" id="PF18264">
    <property type="entry name" value="preSET_CXC"/>
    <property type="match status" value="1"/>
</dbReference>
<feature type="domain" description="SET" evidence="13">
    <location>
        <begin position="616"/>
        <end position="731"/>
    </location>
</feature>
<keyword evidence="6" id="KW-0949">S-adenosyl-L-methionine</keyword>
<dbReference type="GO" id="GO:0032259">
    <property type="term" value="P:methylation"/>
    <property type="evidence" value="ECO:0007669"/>
    <property type="project" value="UniProtKB-KW"/>
</dbReference>
<evidence type="ECO:0000256" key="9">
    <source>
        <dbReference type="ARBA" id="ARBA00023163"/>
    </source>
</evidence>
<keyword evidence="9" id="KW-0804">Transcription</keyword>
<dbReference type="GO" id="GO:0031491">
    <property type="term" value="F:nucleosome binding"/>
    <property type="evidence" value="ECO:0007669"/>
    <property type="project" value="UniProtKB-ARBA"/>
</dbReference>
<evidence type="ECO:0000256" key="4">
    <source>
        <dbReference type="ARBA" id="ARBA00022603"/>
    </source>
</evidence>
<comment type="catalytic activity">
    <reaction evidence="11">
        <text>L-lysyl(27)-[histone H3] + 3 S-adenosyl-L-methionine = N(6),N(6),N(6)-trimethyl-L-lysyl(27)-[histone H3] + 3 S-adenosyl-L-homocysteine + 3 H(+)</text>
        <dbReference type="Rhea" id="RHEA:60292"/>
        <dbReference type="Rhea" id="RHEA-COMP:15535"/>
        <dbReference type="Rhea" id="RHEA-COMP:15548"/>
        <dbReference type="ChEBI" id="CHEBI:15378"/>
        <dbReference type="ChEBI" id="CHEBI:29969"/>
        <dbReference type="ChEBI" id="CHEBI:57856"/>
        <dbReference type="ChEBI" id="CHEBI:59789"/>
        <dbReference type="ChEBI" id="CHEBI:61961"/>
        <dbReference type="EC" id="2.1.1.356"/>
    </reaction>
</comment>
<evidence type="ECO:0000256" key="12">
    <source>
        <dbReference type="SAM" id="MobiDB-lite"/>
    </source>
</evidence>
<comment type="subcellular location">
    <subcellularLocation>
        <location evidence="1">Nucleus</location>
    </subcellularLocation>
</comment>
<keyword evidence="15" id="KW-1185">Reference proteome</keyword>
<evidence type="ECO:0000256" key="2">
    <source>
        <dbReference type="ARBA" id="ARBA00012186"/>
    </source>
</evidence>
<dbReference type="AlphaFoldDB" id="A0A6J3HZL3"/>
<dbReference type="InterPro" id="IPR021654">
    <property type="entry name" value="EZH1/EZH2"/>
</dbReference>
<dbReference type="CDD" id="cd00167">
    <property type="entry name" value="SANT"/>
    <property type="match status" value="1"/>
</dbReference>
<dbReference type="SMART" id="SM01114">
    <property type="entry name" value="CXC"/>
    <property type="match status" value="1"/>
</dbReference>
<protein>
    <recommendedName>
        <fullName evidence="2">[histone H3]-lysine(27) N-trimethyltransferase</fullName>
        <ecNumber evidence="2">2.1.1.356</ecNumber>
    </recommendedName>
</protein>
<dbReference type="InterPro" id="IPR045318">
    <property type="entry name" value="EZH1/2-like"/>
</dbReference>
<evidence type="ECO:0000259" key="14">
    <source>
        <dbReference type="PROSITE" id="PS51633"/>
    </source>
</evidence>
<evidence type="ECO:0000256" key="3">
    <source>
        <dbReference type="ARBA" id="ARBA00022491"/>
    </source>
</evidence>
<feature type="compositionally biased region" description="Basic and acidic residues" evidence="12">
    <location>
        <begin position="197"/>
        <end position="214"/>
    </location>
</feature>
<dbReference type="InterPro" id="IPR033467">
    <property type="entry name" value="Tesmin/TSO1-like_CXC"/>
</dbReference>
<dbReference type="CTD" id="2145"/>
<dbReference type="PANTHER" id="PTHR45747">
    <property type="entry name" value="HISTONE-LYSINE N-METHYLTRANSFERASE E(Z)"/>
    <property type="match status" value="1"/>
</dbReference>
<evidence type="ECO:0000313" key="15">
    <source>
        <dbReference type="Proteomes" id="UP000504640"/>
    </source>
</evidence>
<dbReference type="SUPFAM" id="SSF82199">
    <property type="entry name" value="SET domain"/>
    <property type="match status" value="1"/>
</dbReference>
<keyword evidence="4" id="KW-0489">Methyltransferase</keyword>
<dbReference type="InterPro" id="IPR001005">
    <property type="entry name" value="SANT/Myb"/>
</dbReference>
<evidence type="ECO:0000313" key="16">
    <source>
        <dbReference type="RefSeq" id="XP_032135477.1"/>
    </source>
</evidence>
<feature type="region of interest" description="Disordered" evidence="12">
    <location>
        <begin position="371"/>
        <end position="424"/>
    </location>
</feature>
<reference evidence="16" key="1">
    <citation type="submission" date="2025-08" db="UniProtKB">
        <authorList>
            <consortium name="RefSeq"/>
        </authorList>
    </citation>
    <scope>IDENTIFICATION</scope>
    <source>
        <tissue evidence="16">Blood</tissue>
    </source>
</reference>
<keyword evidence="7" id="KW-0156">Chromatin regulator</keyword>
<organism evidence="15 16">
    <name type="scientific">Sapajus apella</name>
    <name type="common">Brown-capped capuchin</name>
    <name type="synonym">Cebus apella</name>
    <dbReference type="NCBI Taxonomy" id="9515"/>
    <lineage>
        <taxon>Eukaryota</taxon>
        <taxon>Metazoa</taxon>
        <taxon>Chordata</taxon>
        <taxon>Craniata</taxon>
        <taxon>Vertebrata</taxon>
        <taxon>Euteleostomi</taxon>
        <taxon>Mammalia</taxon>
        <taxon>Eutheria</taxon>
        <taxon>Euarchontoglires</taxon>
        <taxon>Primates</taxon>
        <taxon>Haplorrhini</taxon>
        <taxon>Platyrrhini</taxon>
        <taxon>Cebidae</taxon>
        <taxon>Cebinae</taxon>
        <taxon>Sapajus</taxon>
    </lineage>
</organism>
<evidence type="ECO:0000256" key="7">
    <source>
        <dbReference type="ARBA" id="ARBA00022853"/>
    </source>
</evidence>
<dbReference type="InterPro" id="IPR041343">
    <property type="entry name" value="PRC2_HTH_1"/>
</dbReference>
<keyword evidence="8" id="KW-0805">Transcription regulation</keyword>
<dbReference type="PANTHER" id="PTHR45747:SF1">
    <property type="entry name" value="HISTONE-LYSINE N-METHYLTRANSFERASE EZH1"/>
    <property type="match status" value="1"/>
</dbReference>
<dbReference type="RefSeq" id="XP_032135477.1">
    <property type="nucleotide sequence ID" value="XM_032279586.1"/>
</dbReference>
<dbReference type="InterPro" id="IPR001214">
    <property type="entry name" value="SET_dom"/>
</dbReference>
<dbReference type="InterPro" id="IPR046341">
    <property type="entry name" value="SET_dom_sf"/>
</dbReference>
<feature type="compositionally biased region" description="Low complexity" evidence="12">
    <location>
        <begin position="372"/>
        <end position="384"/>
    </location>
</feature>
<evidence type="ECO:0000256" key="8">
    <source>
        <dbReference type="ARBA" id="ARBA00023015"/>
    </source>
</evidence>
<dbReference type="InterPro" id="IPR041355">
    <property type="entry name" value="Pre-SET_CXC"/>
</dbReference>
<sequence>MSKMEIPNPPTSKCITYWKRKVKSEYMRLRQLKRLQANMGAKALYVANFAKVQEKTQILNEEWKKLRVQPVQSMKPVSGHPFLKKCTIESIFPGFASQHMLMRSLNTVALVPIMYSWSPLQQNFMVEDETVLCNIPYMGDEVKEEDETFIEELINNYDGKVHGEEEMIPGSVLISDAVFLELVDALNQYSDEEEEGHNDTSDGKQDDSKEDLPVTRKRKRHAMEGNKKSSKKQFPNDMIFSAIASMFPENGVPDDMKERYRELTEMSDPNALPPQCTPNIDGPNAKSVQREQSLHSFHTLFCRRCFKYDCFLHPFHATPNVYKRKNKEIKIEPEPCGTDCFLLLEGAKEYAMLHNPRSKCSGRRRRRHHMVSASCSNTSASAAAETKEGDSDRDTGNDWASSSSEANSRCQTPTKQKASPAPPQLCVVEAPSEPVEWTGAEESLFRVFHGTYFNNFCSIARLLGTKTCKQVFQFAVKESLILKLPTDELMNPSQKKKRKHRLWAAHCRKIQLKKDNSSTQVYNYQPCDHPDRPCDSTCPCIMTQNFCEKFCQCNPDCQNRFPGCRCKTQCNTKQCPCYLAVRECDPDLCLTCGASEHWDCKVVSCKNCSIQRGLKKHLLLAPSDVAGWGTFIKESVQKNEFISEYCGELISQDEADRRGKVYDKYMSSFLFNLNNDFVVDATRKGNKIRFANHSVNPNCYAKVVMVNGDHRIGIFAKRAIQAGEELFFDYRYSQADALKYVGIERETDVL</sequence>
<accession>A0A6J3HZL3</accession>
<dbReference type="InterPro" id="IPR048358">
    <property type="entry name" value="EZH1/2_MCSS"/>
</dbReference>
<evidence type="ECO:0000256" key="10">
    <source>
        <dbReference type="ARBA" id="ARBA00023242"/>
    </source>
</evidence>
<feature type="domain" description="CXC" evidence="14">
    <location>
        <begin position="507"/>
        <end position="609"/>
    </location>
</feature>
<evidence type="ECO:0000256" key="5">
    <source>
        <dbReference type="ARBA" id="ARBA00022679"/>
    </source>
</evidence>
<dbReference type="EC" id="2.1.1.356" evidence="2"/>
<evidence type="ECO:0000256" key="11">
    <source>
        <dbReference type="ARBA" id="ARBA00048568"/>
    </source>
</evidence>
<dbReference type="SMART" id="SM00317">
    <property type="entry name" value="SET"/>
    <property type="match status" value="1"/>
</dbReference>